<dbReference type="GO" id="GO:0020037">
    <property type="term" value="F:heme binding"/>
    <property type="evidence" value="ECO:0007669"/>
    <property type="project" value="InterPro"/>
</dbReference>
<dbReference type="InterPro" id="IPR017972">
    <property type="entry name" value="Cyt_P450_CS"/>
</dbReference>
<dbReference type="InterPro" id="IPR002403">
    <property type="entry name" value="Cyt_P450_E_grp-IV"/>
</dbReference>
<dbReference type="InterPro" id="IPR036396">
    <property type="entry name" value="Cyt_P450_sf"/>
</dbReference>
<proteinExistence type="inferred from homology"/>
<evidence type="ECO:0000256" key="4">
    <source>
        <dbReference type="ARBA" id="ARBA00022723"/>
    </source>
</evidence>
<dbReference type="PROSITE" id="PS00086">
    <property type="entry name" value="CYTOCHROME_P450"/>
    <property type="match status" value="1"/>
</dbReference>
<dbReference type="EMBL" id="ML993612">
    <property type="protein sequence ID" value="KAF2162782.1"/>
    <property type="molecule type" value="Genomic_DNA"/>
</dbReference>
<feature type="binding site" description="axial binding residue" evidence="8">
    <location>
        <position position="423"/>
    </location>
    <ligand>
        <name>heme</name>
        <dbReference type="ChEBI" id="CHEBI:30413"/>
    </ligand>
    <ligandPart>
        <name>Fe</name>
        <dbReference type="ChEBI" id="CHEBI:18248"/>
    </ligandPart>
</feature>
<evidence type="ECO:0000313" key="12">
    <source>
        <dbReference type="Proteomes" id="UP000799537"/>
    </source>
</evidence>
<keyword evidence="3 8" id="KW-0349">Heme</keyword>
<keyword evidence="5 9" id="KW-0560">Oxidoreductase</keyword>
<dbReference type="PRINTS" id="PR00465">
    <property type="entry name" value="EP450IV"/>
</dbReference>
<dbReference type="InterPro" id="IPR050121">
    <property type="entry name" value="Cytochrome_P450_monoxygenase"/>
</dbReference>
<sequence>MVGSVSPAVVFLTFTPLIYIIGHLVYALYLSPYGRFPGPFWAKLTPLWLTLQCRRLHRSEVVSNLHKKCGDAVRIGPRHISIVHPVAMTEVYGHRAGLVNSPFYDARGGNGSIPAFSSRALSAFEPHMNHNILAFKNRLQALSMNAASSVNMVVETDYLAFDVIGDFACGQPFGFLKKGYGPFGLVSIIDRRGEVLNALGTMQLALRPWMNYFYVDGFWPSGLRARSGLEHFGRQAFQRRQQEKSGRSDLLTYLLASVNARDRQSIPEEEVIAEAISFIVGGSDTTSSTMATFFDNVARDQKMQRRLQDELDEVFVQPLDDNWVAPDAKVSKLVLLQAALREAMRVRPTSSTGLERLVGKGGKRIAGLWLPEYTIVSVPTYDTMHDAAIFPNPSEFDMDRWLHPESGQLLEHFVPFSTGHRACIGRK</sequence>
<evidence type="ECO:0000256" key="9">
    <source>
        <dbReference type="RuleBase" id="RU000461"/>
    </source>
</evidence>
<dbReference type="PRINTS" id="PR00385">
    <property type="entry name" value="P450"/>
</dbReference>
<keyword evidence="10" id="KW-0472">Membrane</keyword>
<dbReference type="Gene3D" id="1.10.630.10">
    <property type="entry name" value="Cytochrome P450"/>
    <property type="match status" value="1"/>
</dbReference>
<reference evidence="11" key="1">
    <citation type="journal article" date="2020" name="Stud. Mycol.">
        <title>101 Dothideomycetes genomes: a test case for predicting lifestyles and emergence of pathogens.</title>
        <authorList>
            <person name="Haridas S."/>
            <person name="Albert R."/>
            <person name="Binder M."/>
            <person name="Bloem J."/>
            <person name="Labutti K."/>
            <person name="Salamov A."/>
            <person name="Andreopoulos B."/>
            <person name="Baker S."/>
            <person name="Barry K."/>
            <person name="Bills G."/>
            <person name="Bluhm B."/>
            <person name="Cannon C."/>
            <person name="Castanera R."/>
            <person name="Culley D."/>
            <person name="Daum C."/>
            <person name="Ezra D."/>
            <person name="Gonzalez J."/>
            <person name="Henrissat B."/>
            <person name="Kuo A."/>
            <person name="Liang C."/>
            <person name="Lipzen A."/>
            <person name="Lutzoni F."/>
            <person name="Magnuson J."/>
            <person name="Mondo S."/>
            <person name="Nolan M."/>
            <person name="Ohm R."/>
            <person name="Pangilinan J."/>
            <person name="Park H.-J."/>
            <person name="Ramirez L."/>
            <person name="Alfaro M."/>
            <person name="Sun H."/>
            <person name="Tritt A."/>
            <person name="Yoshinaga Y."/>
            <person name="Zwiers L.-H."/>
            <person name="Turgeon B."/>
            <person name="Goodwin S."/>
            <person name="Spatafora J."/>
            <person name="Crous P."/>
            <person name="Grigoriev I."/>
        </authorList>
    </citation>
    <scope>NUCLEOTIDE SEQUENCE</scope>
    <source>
        <strain evidence="11">ATCC 36951</strain>
    </source>
</reference>
<keyword evidence="10" id="KW-0812">Transmembrane</keyword>
<keyword evidence="7 9" id="KW-0503">Monooxygenase</keyword>
<name>A0A6A6CA55_ZASCE</name>
<evidence type="ECO:0000256" key="3">
    <source>
        <dbReference type="ARBA" id="ARBA00022617"/>
    </source>
</evidence>
<dbReference type="RefSeq" id="XP_033663671.1">
    <property type="nucleotide sequence ID" value="XM_033808385.1"/>
</dbReference>
<dbReference type="GO" id="GO:0005506">
    <property type="term" value="F:iron ion binding"/>
    <property type="evidence" value="ECO:0007669"/>
    <property type="project" value="InterPro"/>
</dbReference>
<keyword evidence="4 8" id="KW-0479">Metal-binding</keyword>
<comment type="similarity">
    <text evidence="2 9">Belongs to the cytochrome P450 family.</text>
</comment>
<accession>A0A6A6CA55</accession>
<dbReference type="GeneID" id="54561657"/>
<dbReference type="SUPFAM" id="SSF48264">
    <property type="entry name" value="Cytochrome P450"/>
    <property type="match status" value="1"/>
</dbReference>
<dbReference type="InterPro" id="IPR001128">
    <property type="entry name" value="Cyt_P450"/>
</dbReference>
<protein>
    <recommendedName>
        <fullName evidence="13">Cytochrome P450</fullName>
    </recommendedName>
</protein>
<keyword evidence="10" id="KW-1133">Transmembrane helix</keyword>
<keyword evidence="12" id="KW-1185">Reference proteome</keyword>
<dbReference type="PANTHER" id="PTHR24305:SF29">
    <property type="entry name" value="BENZOATE-PARA-HYDROXYLASE"/>
    <property type="match status" value="1"/>
</dbReference>
<gene>
    <name evidence="11" type="ORF">M409DRAFT_27020</name>
</gene>
<evidence type="ECO:0000256" key="7">
    <source>
        <dbReference type="ARBA" id="ARBA00023033"/>
    </source>
</evidence>
<evidence type="ECO:0000256" key="5">
    <source>
        <dbReference type="ARBA" id="ARBA00023002"/>
    </source>
</evidence>
<dbReference type="GO" id="GO:0004497">
    <property type="term" value="F:monooxygenase activity"/>
    <property type="evidence" value="ECO:0007669"/>
    <property type="project" value="UniProtKB-KW"/>
</dbReference>
<dbReference type="PANTHER" id="PTHR24305">
    <property type="entry name" value="CYTOCHROME P450"/>
    <property type="match status" value="1"/>
</dbReference>
<evidence type="ECO:0000256" key="8">
    <source>
        <dbReference type="PIRSR" id="PIRSR602403-1"/>
    </source>
</evidence>
<evidence type="ECO:0000256" key="6">
    <source>
        <dbReference type="ARBA" id="ARBA00023004"/>
    </source>
</evidence>
<dbReference type="AlphaFoldDB" id="A0A6A6CA55"/>
<evidence type="ECO:0000256" key="2">
    <source>
        <dbReference type="ARBA" id="ARBA00010617"/>
    </source>
</evidence>
<dbReference type="OrthoDB" id="1470350at2759"/>
<evidence type="ECO:0000313" key="11">
    <source>
        <dbReference type="EMBL" id="KAF2162782.1"/>
    </source>
</evidence>
<dbReference type="GO" id="GO:0016705">
    <property type="term" value="F:oxidoreductase activity, acting on paired donors, with incorporation or reduction of molecular oxygen"/>
    <property type="evidence" value="ECO:0007669"/>
    <property type="project" value="InterPro"/>
</dbReference>
<feature type="transmembrane region" description="Helical" evidence="10">
    <location>
        <begin position="6"/>
        <end position="29"/>
    </location>
</feature>
<keyword evidence="6 8" id="KW-0408">Iron</keyword>
<organism evidence="11 12">
    <name type="scientific">Zasmidium cellare ATCC 36951</name>
    <dbReference type="NCBI Taxonomy" id="1080233"/>
    <lineage>
        <taxon>Eukaryota</taxon>
        <taxon>Fungi</taxon>
        <taxon>Dikarya</taxon>
        <taxon>Ascomycota</taxon>
        <taxon>Pezizomycotina</taxon>
        <taxon>Dothideomycetes</taxon>
        <taxon>Dothideomycetidae</taxon>
        <taxon>Mycosphaerellales</taxon>
        <taxon>Mycosphaerellaceae</taxon>
        <taxon>Zasmidium</taxon>
    </lineage>
</organism>
<dbReference type="Proteomes" id="UP000799537">
    <property type="component" value="Unassembled WGS sequence"/>
</dbReference>
<evidence type="ECO:0000256" key="1">
    <source>
        <dbReference type="ARBA" id="ARBA00001971"/>
    </source>
</evidence>
<evidence type="ECO:0008006" key="13">
    <source>
        <dbReference type="Google" id="ProtNLM"/>
    </source>
</evidence>
<dbReference type="Pfam" id="PF00067">
    <property type="entry name" value="p450"/>
    <property type="match status" value="1"/>
</dbReference>
<evidence type="ECO:0000256" key="10">
    <source>
        <dbReference type="SAM" id="Phobius"/>
    </source>
</evidence>
<comment type="cofactor">
    <cofactor evidence="1 8">
        <name>heme</name>
        <dbReference type="ChEBI" id="CHEBI:30413"/>
    </cofactor>
</comment>